<evidence type="ECO:0000256" key="6">
    <source>
        <dbReference type="SAM" id="Phobius"/>
    </source>
</evidence>
<dbReference type="GO" id="GO:0005886">
    <property type="term" value="C:plasma membrane"/>
    <property type="evidence" value="ECO:0007669"/>
    <property type="project" value="UniProtKB-SubCell"/>
</dbReference>
<dbReference type="PANTHER" id="PTHR43823:SF3">
    <property type="entry name" value="MULTIDRUG EXPORT PROTEIN MEPA"/>
    <property type="match status" value="1"/>
</dbReference>
<feature type="transmembrane region" description="Helical" evidence="6">
    <location>
        <begin position="231"/>
        <end position="252"/>
    </location>
</feature>
<feature type="transmembrane region" description="Helical" evidence="6">
    <location>
        <begin position="14"/>
        <end position="37"/>
    </location>
</feature>
<dbReference type="EMBL" id="UGGU01000003">
    <property type="protein sequence ID" value="STO32079.1"/>
    <property type="molecule type" value="Genomic_DNA"/>
</dbReference>
<reference evidence="7 8" key="1">
    <citation type="submission" date="2018-06" db="EMBL/GenBank/DDBJ databases">
        <authorList>
            <consortium name="Pathogen Informatics"/>
            <person name="Doyle S."/>
        </authorList>
    </citation>
    <scope>NUCLEOTIDE SEQUENCE [LARGE SCALE GENOMIC DNA]</scope>
    <source>
        <strain evidence="7 8">NCTC10723</strain>
    </source>
</reference>
<dbReference type="GO" id="GO:0015297">
    <property type="term" value="F:antiporter activity"/>
    <property type="evidence" value="ECO:0007669"/>
    <property type="project" value="InterPro"/>
</dbReference>
<dbReference type="PANTHER" id="PTHR43823">
    <property type="entry name" value="SPORULATION PROTEIN YKVU"/>
    <property type="match status" value="1"/>
</dbReference>
<feature type="transmembrane region" description="Helical" evidence="6">
    <location>
        <begin position="87"/>
        <end position="111"/>
    </location>
</feature>
<accession>A0A377GYM2</accession>
<evidence type="ECO:0000256" key="2">
    <source>
        <dbReference type="ARBA" id="ARBA00022475"/>
    </source>
</evidence>
<gene>
    <name evidence="7" type="primary">mepA_7</name>
    <name evidence="7" type="ORF">NCTC10723_01550</name>
</gene>
<dbReference type="RefSeq" id="WP_245943725.1">
    <property type="nucleotide sequence ID" value="NZ_UGGU01000003.1"/>
</dbReference>
<organism evidence="7 8">
    <name type="scientific">Fusobacterium necrogenes</name>
    <dbReference type="NCBI Taxonomy" id="858"/>
    <lineage>
        <taxon>Bacteria</taxon>
        <taxon>Fusobacteriati</taxon>
        <taxon>Fusobacteriota</taxon>
        <taxon>Fusobacteriia</taxon>
        <taxon>Fusobacteriales</taxon>
        <taxon>Fusobacteriaceae</taxon>
        <taxon>Fusobacterium</taxon>
    </lineage>
</organism>
<evidence type="ECO:0000256" key="1">
    <source>
        <dbReference type="ARBA" id="ARBA00004651"/>
    </source>
</evidence>
<keyword evidence="4 6" id="KW-1133">Transmembrane helix</keyword>
<evidence type="ECO:0000256" key="3">
    <source>
        <dbReference type="ARBA" id="ARBA00022692"/>
    </source>
</evidence>
<evidence type="ECO:0000313" key="7">
    <source>
        <dbReference type="EMBL" id="STO32079.1"/>
    </source>
</evidence>
<dbReference type="InterPro" id="IPR002528">
    <property type="entry name" value="MATE_fam"/>
</dbReference>
<dbReference type="AlphaFoldDB" id="A0A377GYM2"/>
<feature type="transmembrane region" description="Helical" evidence="6">
    <location>
        <begin position="57"/>
        <end position="75"/>
    </location>
</feature>
<keyword evidence="5 6" id="KW-0472">Membrane</keyword>
<proteinExistence type="predicted"/>
<feature type="transmembrane region" description="Helical" evidence="6">
    <location>
        <begin position="186"/>
        <end position="210"/>
    </location>
</feature>
<keyword evidence="2" id="KW-1003">Cell membrane</keyword>
<evidence type="ECO:0000313" key="8">
    <source>
        <dbReference type="Proteomes" id="UP000255328"/>
    </source>
</evidence>
<keyword evidence="3 6" id="KW-0812">Transmembrane</keyword>
<feature type="transmembrane region" description="Helical" evidence="6">
    <location>
        <begin position="347"/>
        <end position="375"/>
    </location>
</feature>
<sequence>MSKISLGHENTKKIFFKLALPSVLGSIQMMVDGFFIANTVGANGLAAINLSMPVINLYMSIAMMICAGGAVYTSIELGKGNKKRANEVFSFTFFVYIAILRTLSILGTIFIDKIIYFLGASKELIPLVKPYLITLLVLNLLFNFPIFSEMFVKIGGLPNFVFISALICISGNILGDYILIVQMNLGVFGATLATGVANGTAGVILFTRFLKNRCALTFTSPKGNRYLLGKILYNGSSKMLTIVSAAITTYIFNLLLMKYIGPLGVSALTIVFYVNNILNICLYGLNQALQPLVSFNLGAREFDKIKETVKITLISGATLGLICFITMKLKSDFIVKLFSKGNSDLELLTFDVLNIVTFQYIISFINVTAIGFLTALEKPFESMLVSFFRSLVFTVSYLFILPIFWKFWALVIYANRRTILYIYKYPSYVLLIQ</sequence>
<dbReference type="GO" id="GO:0042910">
    <property type="term" value="F:xenobiotic transmembrane transporter activity"/>
    <property type="evidence" value="ECO:0007669"/>
    <property type="project" value="InterPro"/>
</dbReference>
<dbReference type="InterPro" id="IPR051327">
    <property type="entry name" value="MATE_MepA_subfamily"/>
</dbReference>
<name>A0A377GYM2_9FUSO</name>
<comment type="subcellular location">
    <subcellularLocation>
        <location evidence="1">Cell membrane</location>
        <topology evidence="1">Multi-pass membrane protein</topology>
    </subcellularLocation>
</comment>
<feature type="transmembrane region" description="Helical" evidence="6">
    <location>
        <begin position="387"/>
        <end position="408"/>
    </location>
</feature>
<feature type="transmembrane region" description="Helical" evidence="6">
    <location>
        <begin position="131"/>
        <end position="148"/>
    </location>
</feature>
<protein>
    <submittedName>
        <fullName evidence="7">Multidrug export protein mepA</fullName>
    </submittedName>
</protein>
<feature type="transmembrane region" description="Helical" evidence="6">
    <location>
        <begin position="264"/>
        <end position="286"/>
    </location>
</feature>
<dbReference type="Proteomes" id="UP000255328">
    <property type="component" value="Unassembled WGS sequence"/>
</dbReference>
<evidence type="ECO:0000256" key="4">
    <source>
        <dbReference type="ARBA" id="ARBA00022989"/>
    </source>
</evidence>
<feature type="transmembrane region" description="Helical" evidence="6">
    <location>
        <begin position="160"/>
        <end position="180"/>
    </location>
</feature>
<dbReference type="Pfam" id="PF01554">
    <property type="entry name" value="MatE"/>
    <property type="match status" value="2"/>
</dbReference>
<keyword evidence="8" id="KW-1185">Reference proteome</keyword>
<evidence type="ECO:0000256" key="5">
    <source>
        <dbReference type="ARBA" id="ARBA00023136"/>
    </source>
</evidence>